<evidence type="ECO:0000256" key="12">
    <source>
        <dbReference type="SAM" id="Phobius"/>
    </source>
</evidence>
<evidence type="ECO:0000256" key="8">
    <source>
        <dbReference type="ARBA" id="ARBA00023170"/>
    </source>
</evidence>
<evidence type="ECO:0000256" key="6">
    <source>
        <dbReference type="ARBA" id="ARBA00023136"/>
    </source>
</evidence>
<evidence type="ECO:0000256" key="1">
    <source>
        <dbReference type="ARBA" id="ARBA00004651"/>
    </source>
</evidence>
<dbReference type="PANTHER" id="PTHR11866:SF14">
    <property type="entry name" value="PROSTAGLANDIN D2 RECEPTOR"/>
    <property type="match status" value="1"/>
</dbReference>
<dbReference type="Pfam" id="PF00001">
    <property type="entry name" value="7tm_1"/>
    <property type="match status" value="1"/>
</dbReference>
<keyword evidence="15" id="KW-1185">Reference proteome</keyword>
<dbReference type="Proteomes" id="UP000694545">
    <property type="component" value="Unplaced"/>
</dbReference>
<dbReference type="FunFam" id="1.20.1070.10:FF:000175">
    <property type="entry name" value="Prostaglandin D2 receptor"/>
    <property type="match status" value="1"/>
</dbReference>
<reference evidence="14" key="1">
    <citation type="submission" date="2025-08" db="UniProtKB">
        <authorList>
            <consortium name="Ensembl"/>
        </authorList>
    </citation>
    <scope>IDENTIFICATION</scope>
</reference>
<feature type="transmembrane region" description="Helical" evidence="12">
    <location>
        <begin position="264"/>
        <end position="287"/>
    </location>
</feature>
<dbReference type="PRINTS" id="PR01788">
    <property type="entry name" value="PROSTANOIDR"/>
</dbReference>
<evidence type="ECO:0000256" key="10">
    <source>
        <dbReference type="ARBA" id="ARBA00023224"/>
    </source>
</evidence>
<feature type="compositionally biased region" description="Low complexity" evidence="11">
    <location>
        <begin position="242"/>
        <end position="255"/>
    </location>
</feature>
<dbReference type="Gene3D" id="1.20.1070.10">
    <property type="entry name" value="Rhodopsin 7-helix transmembrane proteins"/>
    <property type="match status" value="1"/>
</dbReference>
<feature type="transmembrane region" description="Helical" evidence="12">
    <location>
        <begin position="155"/>
        <end position="176"/>
    </location>
</feature>
<dbReference type="GO" id="GO:0006954">
    <property type="term" value="P:inflammatory response"/>
    <property type="evidence" value="ECO:0007669"/>
    <property type="project" value="TreeGrafter"/>
</dbReference>
<dbReference type="Ensembl" id="ENSVKKT00000003836.1">
    <property type="protein sequence ID" value="ENSVKKP00000003730.1"/>
    <property type="gene ID" value="ENSVKKG00000002816.1"/>
</dbReference>
<sequence>VPPRRTAPTRVRGGQSALPSSLLFAAGLLGNALALGLLWQHHLRARLQRAGGRPRASAFYLLVSALTATDLLGKCLLSPIVLAAYARNRSLSALWPAPAVEGAGEPGPGALCQTFAFLMAFFGLAPTALLLAMALECWLSLGHPYFYERYTSRRLGALLTGAGAALCALFCALPLLGFGATEQYCPGTWCFIRMAGGAGRPYSLLYASLLGALVLAVGLCNLGSMRSLYRMARRQPPRRGRPAAGGPSAAAPPGARRTEELAQLVLLALMTVLFTVCSLPVIIRAYIGAFAPDSDDSADLRALRFFSVNSIVDPWVFIIFRTSVFRSCLRRVSRRLSSQKAPHSHLLETWPQTAGRPCPLAKPKPVEQVAAWSSDISPSRASALGNTRGTERTGGRARHQLPPRSHLGHSSSASLRCPASALQRFRRTSSTPAFSADAGN</sequence>
<keyword evidence="9" id="KW-0325">Glycoprotein</keyword>
<organism evidence="14 15">
    <name type="scientific">Varanus komodoensis</name>
    <name type="common">Komodo dragon</name>
    <dbReference type="NCBI Taxonomy" id="61221"/>
    <lineage>
        <taxon>Eukaryota</taxon>
        <taxon>Metazoa</taxon>
        <taxon>Chordata</taxon>
        <taxon>Craniata</taxon>
        <taxon>Vertebrata</taxon>
        <taxon>Euteleostomi</taxon>
        <taxon>Lepidosauria</taxon>
        <taxon>Squamata</taxon>
        <taxon>Bifurcata</taxon>
        <taxon>Unidentata</taxon>
        <taxon>Episquamata</taxon>
        <taxon>Toxicofera</taxon>
        <taxon>Anguimorpha</taxon>
        <taxon>Paleoanguimorpha</taxon>
        <taxon>Varanoidea</taxon>
        <taxon>Varanidae</taxon>
        <taxon>Varanus</taxon>
    </lineage>
</organism>
<reference evidence="14" key="2">
    <citation type="submission" date="2025-09" db="UniProtKB">
        <authorList>
            <consortium name="Ensembl"/>
        </authorList>
    </citation>
    <scope>IDENTIFICATION</scope>
</reference>
<dbReference type="GO" id="GO:0007204">
    <property type="term" value="P:positive regulation of cytosolic calcium ion concentration"/>
    <property type="evidence" value="ECO:0007669"/>
    <property type="project" value="TreeGrafter"/>
</dbReference>
<evidence type="ECO:0000259" key="13">
    <source>
        <dbReference type="PROSITE" id="PS50262"/>
    </source>
</evidence>
<evidence type="ECO:0000313" key="14">
    <source>
        <dbReference type="Ensembl" id="ENSVKKP00000003730.1"/>
    </source>
</evidence>
<dbReference type="InterPro" id="IPR000370">
    <property type="entry name" value="Prostglndn_IP_rcpt"/>
</dbReference>
<feature type="transmembrane region" description="Helical" evidence="12">
    <location>
        <begin position="204"/>
        <end position="229"/>
    </location>
</feature>
<evidence type="ECO:0000256" key="2">
    <source>
        <dbReference type="ARBA" id="ARBA00022475"/>
    </source>
</evidence>
<dbReference type="SUPFAM" id="SSF81321">
    <property type="entry name" value="Family A G protein-coupled receptor-like"/>
    <property type="match status" value="1"/>
</dbReference>
<feature type="region of interest" description="Disordered" evidence="11">
    <location>
        <begin position="378"/>
        <end position="440"/>
    </location>
</feature>
<feature type="transmembrane region" description="Helical" evidence="12">
    <location>
        <begin position="59"/>
        <end position="86"/>
    </location>
</feature>
<evidence type="ECO:0000256" key="7">
    <source>
        <dbReference type="ARBA" id="ARBA00023157"/>
    </source>
</evidence>
<dbReference type="InterPro" id="IPR008365">
    <property type="entry name" value="Prostanoid_rcpt"/>
</dbReference>
<dbReference type="GO" id="GO:0005886">
    <property type="term" value="C:plasma membrane"/>
    <property type="evidence" value="ECO:0007669"/>
    <property type="project" value="UniProtKB-SubCell"/>
</dbReference>
<keyword evidence="4 12" id="KW-1133">Transmembrane helix</keyword>
<keyword evidence="8" id="KW-0675">Receptor</keyword>
<feature type="domain" description="G-protein coupled receptors family 1 profile" evidence="13">
    <location>
        <begin position="30"/>
        <end position="317"/>
    </location>
</feature>
<keyword evidence="2" id="KW-1003">Cell membrane</keyword>
<evidence type="ECO:0000256" key="3">
    <source>
        <dbReference type="ARBA" id="ARBA00022692"/>
    </source>
</evidence>
<proteinExistence type="predicted"/>
<dbReference type="GO" id="GO:0004956">
    <property type="term" value="F:prostaglandin D receptor activity"/>
    <property type="evidence" value="ECO:0007669"/>
    <property type="project" value="TreeGrafter"/>
</dbReference>
<feature type="transmembrane region" description="Helical" evidence="12">
    <location>
        <begin position="307"/>
        <end position="329"/>
    </location>
</feature>
<feature type="region of interest" description="Disordered" evidence="11">
    <location>
        <begin position="236"/>
        <end position="255"/>
    </location>
</feature>
<evidence type="ECO:0000313" key="15">
    <source>
        <dbReference type="Proteomes" id="UP000694545"/>
    </source>
</evidence>
<keyword evidence="10" id="KW-0807">Transducer</keyword>
<evidence type="ECO:0000256" key="5">
    <source>
        <dbReference type="ARBA" id="ARBA00023040"/>
    </source>
</evidence>
<keyword evidence="7" id="KW-1015">Disulfide bond</keyword>
<feature type="transmembrane region" description="Helical" evidence="12">
    <location>
        <begin position="115"/>
        <end position="135"/>
    </location>
</feature>
<dbReference type="PROSITE" id="PS50262">
    <property type="entry name" value="G_PROTEIN_RECEP_F1_2"/>
    <property type="match status" value="1"/>
</dbReference>
<dbReference type="InterPro" id="IPR000276">
    <property type="entry name" value="GPCR_Rhodpsn"/>
</dbReference>
<evidence type="ECO:0000256" key="11">
    <source>
        <dbReference type="SAM" id="MobiDB-lite"/>
    </source>
</evidence>
<protein>
    <submittedName>
        <fullName evidence="14">Prostaglandin D2 receptor</fullName>
    </submittedName>
</protein>
<keyword evidence="3 12" id="KW-0812">Transmembrane</keyword>
<comment type="subcellular location">
    <subcellularLocation>
        <location evidence="1">Cell membrane</location>
        <topology evidence="1">Multi-pass membrane protein</topology>
    </subcellularLocation>
</comment>
<feature type="transmembrane region" description="Helical" evidence="12">
    <location>
        <begin position="20"/>
        <end position="39"/>
    </location>
</feature>
<dbReference type="AlphaFoldDB" id="A0A8D2IXF8"/>
<dbReference type="InterPro" id="IPR017452">
    <property type="entry name" value="GPCR_Rhodpsn_7TM"/>
</dbReference>
<evidence type="ECO:0000256" key="9">
    <source>
        <dbReference type="ARBA" id="ARBA00023180"/>
    </source>
</evidence>
<keyword evidence="5" id="KW-0297">G-protein coupled receptor</keyword>
<keyword evidence="6 12" id="KW-0472">Membrane</keyword>
<dbReference type="PRINTS" id="PR00856">
    <property type="entry name" value="PRSTNOIDIPR"/>
</dbReference>
<accession>A0A8D2IXF8</accession>
<evidence type="ECO:0000256" key="4">
    <source>
        <dbReference type="ARBA" id="ARBA00022989"/>
    </source>
</evidence>
<dbReference type="PANTHER" id="PTHR11866">
    <property type="entry name" value="G-PROTEIN COUPLED RECEPTOR FAMILY 1 MEMBER"/>
    <property type="match status" value="1"/>
</dbReference>
<name>A0A8D2IXF8_VARKO</name>